<evidence type="ECO:0000313" key="3">
    <source>
        <dbReference type="Proteomes" id="UP001150879"/>
    </source>
</evidence>
<comment type="caution">
    <text evidence="2">The sequence shown here is derived from an EMBL/GenBank/DDBJ whole genome shotgun (WGS) entry which is preliminary data.</text>
</comment>
<name>A0A9W9M0W3_9EURO</name>
<dbReference type="Proteomes" id="UP001150879">
    <property type="component" value="Unassembled WGS sequence"/>
</dbReference>
<accession>A0A9W9M0W3</accession>
<dbReference type="EMBL" id="JAPQKP010000006">
    <property type="protein sequence ID" value="KAJ5185426.1"/>
    <property type="molecule type" value="Genomic_DNA"/>
</dbReference>
<feature type="region of interest" description="Disordered" evidence="1">
    <location>
        <begin position="29"/>
        <end position="59"/>
    </location>
</feature>
<evidence type="ECO:0000256" key="1">
    <source>
        <dbReference type="SAM" id="MobiDB-lite"/>
    </source>
</evidence>
<evidence type="ECO:0000313" key="2">
    <source>
        <dbReference type="EMBL" id="KAJ5185426.1"/>
    </source>
</evidence>
<protein>
    <submittedName>
        <fullName evidence="2">Uncharacterized protein</fullName>
    </submittedName>
</protein>
<proteinExistence type="predicted"/>
<gene>
    <name evidence="2" type="ORF">N7472_010266</name>
</gene>
<organism evidence="2 3">
    <name type="scientific">Penicillium cf. griseofulvum</name>
    <dbReference type="NCBI Taxonomy" id="2972120"/>
    <lineage>
        <taxon>Eukaryota</taxon>
        <taxon>Fungi</taxon>
        <taxon>Dikarya</taxon>
        <taxon>Ascomycota</taxon>
        <taxon>Pezizomycotina</taxon>
        <taxon>Eurotiomycetes</taxon>
        <taxon>Eurotiomycetidae</taxon>
        <taxon>Eurotiales</taxon>
        <taxon>Aspergillaceae</taxon>
        <taxon>Penicillium</taxon>
    </lineage>
</organism>
<keyword evidence="3" id="KW-1185">Reference proteome</keyword>
<reference evidence="2" key="1">
    <citation type="submission" date="2022-11" db="EMBL/GenBank/DDBJ databases">
        <authorList>
            <person name="Petersen C."/>
        </authorList>
    </citation>
    <scope>NUCLEOTIDE SEQUENCE</scope>
    <source>
        <strain evidence="2">IBT 16849</strain>
    </source>
</reference>
<dbReference type="AlphaFoldDB" id="A0A9W9M0W3"/>
<sequence length="59" mass="6903">MTEELKQSDIVSCKRRKSWTSTRAQTTFHLRDPDHGRPASGIVGRRRTDPRPTWFGFDE</sequence>
<reference evidence="2" key="2">
    <citation type="journal article" date="2023" name="IMA Fungus">
        <title>Comparative genomic study of the Penicillium genus elucidates a diverse pangenome and 15 lateral gene transfer events.</title>
        <authorList>
            <person name="Petersen C."/>
            <person name="Sorensen T."/>
            <person name="Nielsen M.R."/>
            <person name="Sondergaard T.E."/>
            <person name="Sorensen J.L."/>
            <person name="Fitzpatrick D.A."/>
            <person name="Frisvad J.C."/>
            <person name="Nielsen K.L."/>
        </authorList>
    </citation>
    <scope>NUCLEOTIDE SEQUENCE</scope>
    <source>
        <strain evidence="2">IBT 16849</strain>
    </source>
</reference>